<proteinExistence type="inferred from homology"/>
<accession>A0A1G4PH06</accession>
<protein>
    <submittedName>
        <fullName evidence="3">Protein CcmA, bactofilin family</fullName>
    </submittedName>
</protein>
<dbReference type="Pfam" id="PF04519">
    <property type="entry name" value="Bactofilin"/>
    <property type="match status" value="1"/>
</dbReference>
<evidence type="ECO:0000313" key="3">
    <source>
        <dbReference type="EMBL" id="SCW31408.1"/>
    </source>
</evidence>
<dbReference type="AlphaFoldDB" id="A0A1G4PH06"/>
<dbReference type="InterPro" id="IPR007607">
    <property type="entry name" value="BacA/B"/>
</dbReference>
<keyword evidence="4" id="KW-1185">Reference proteome</keyword>
<dbReference type="OrthoDB" id="5738271at2"/>
<evidence type="ECO:0000256" key="2">
    <source>
        <dbReference type="SAM" id="MobiDB-lite"/>
    </source>
</evidence>
<evidence type="ECO:0000313" key="4">
    <source>
        <dbReference type="Proteomes" id="UP000199150"/>
    </source>
</evidence>
<evidence type="ECO:0000256" key="1">
    <source>
        <dbReference type="ARBA" id="ARBA00044755"/>
    </source>
</evidence>
<dbReference type="PANTHER" id="PTHR35024:SF4">
    <property type="entry name" value="POLYMER-FORMING CYTOSKELETAL PROTEIN"/>
    <property type="match status" value="1"/>
</dbReference>
<feature type="region of interest" description="Disordered" evidence="2">
    <location>
        <begin position="1"/>
        <end position="44"/>
    </location>
</feature>
<dbReference type="Proteomes" id="UP000199150">
    <property type="component" value="Unassembled WGS sequence"/>
</dbReference>
<dbReference type="PANTHER" id="PTHR35024">
    <property type="entry name" value="HYPOTHETICAL CYTOSOLIC PROTEIN"/>
    <property type="match status" value="1"/>
</dbReference>
<feature type="compositionally biased region" description="Pro residues" evidence="2">
    <location>
        <begin position="8"/>
        <end position="26"/>
    </location>
</feature>
<dbReference type="EMBL" id="FMTS01000001">
    <property type="protein sequence ID" value="SCW31408.1"/>
    <property type="molecule type" value="Genomic_DNA"/>
</dbReference>
<comment type="similarity">
    <text evidence="1">Belongs to the bactofilin family.</text>
</comment>
<dbReference type="STRING" id="260084.SAMN02927928_0354"/>
<reference evidence="4" key="1">
    <citation type="submission" date="2016-10" db="EMBL/GenBank/DDBJ databases">
        <authorList>
            <person name="Varghese N."/>
            <person name="Submissions S."/>
        </authorList>
    </citation>
    <scope>NUCLEOTIDE SEQUENCE [LARGE SCALE GENOMIC DNA]</scope>
    <source>
        <strain evidence="4">CGMCC 1.3431</strain>
    </source>
</reference>
<name>A0A1G4PH06_9CAUL</name>
<organism evidence="3 4">
    <name type="scientific">Asticcacaulis taihuensis</name>
    <dbReference type="NCBI Taxonomy" id="260084"/>
    <lineage>
        <taxon>Bacteria</taxon>
        <taxon>Pseudomonadati</taxon>
        <taxon>Pseudomonadota</taxon>
        <taxon>Alphaproteobacteria</taxon>
        <taxon>Caulobacterales</taxon>
        <taxon>Caulobacteraceae</taxon>
        <taxon>Asticcacaulis</taxon>
    </lineage>
</organism>
<dbReference type="RefSeq" id="WP_090642942.1">
    <property type="nucleotide sequence ID" value="NZ_CBCRYE010000001.1"/>
</dbReference>
<sequence>MFNKTSKPTPPAAKPQPTPAVVPPLETPSVNMNRTKPAMSTGARPLSSFGSGLLIEGNITGNGDLHLDGTVRGDVKVGHLIVGESGNIEGKVEAETIEVRGRIVGSITGKQIKLQATAYVEGDITHDQLAIDVGAFFQGRCLQSRRAEPAAVASVSPAAPAAPSDFGTPSLNSYDLNALSDLK</sequence>
<gene>
    <name evidence="3" type="ORF">SAMN02927928_0354</name>
</gene>